<evidence type="ECO:0000256" key="5">
    <source>
        <dbReference type="SAM" id="Phobius"/>
    </source>
</evidence>
<dbReference type="OrthoDB" id="40134at2759"/>
<feature type="transmembrane region" description="Helical" evidence="5">
    <location>
        <begin position="131"/>
        <end position="153"/>
    </location>
</feature>
<dbReference type="PANTHER" id="PTHR22950">
    <property type="entry name" value="AMINO ACID TRANSPORTER"/>
    <property type="match status" value="1"/>
</dbReference>
<gene>
    <name evidence="7" type="ORF">Pmar_PMAR026414</name>
</gene>
<dbReference type="Pfam" id="PF01490">
    <property type="entry name" value="Aa_trans"/>
    <property type="match status" value="1"/>
</dbReference>
<dbReference type="PANTHER" id="PTHR22950:SF349">
    <property type="entry name" value="AMINO ACID TRANSPORTER TRANSMEMBRANE DOMAIN-CONTAINING PROTEIN"/>
    <property type="match status" value="1"/>
</dbReference>
<accession>C5KKX2</accession>
<keyword evidence="8" id="KW-1185">Reference proteome</keyword>
<keyword evidence="3 5" id="KW-1133">Transmembrane helix</keyword>
<protein>
    <submittedName>
        <fullName evidence="7">Amino acid transporter, putative</fullName>
    </submittedName>
</protein>
<evidence type="ECO:0000256" key="4">
    <source>
        <dbReference type="ARBA" id="ARBA00023136"/>
    </source>
</evidence>
<dbReference type="GO" id="GO:0015179">
    <property type="term" value="F:L-amino acid transmembrane transporter activity"/>
    <property type="evidence" value="ECO:0007669"/>
    <property type="project" value="TreeGrafter"/>
</dbReference>
<feature type="transmembrane region" description="Helical" evidence="5">
    <location>
        <begin position="173"/>
        <end position="197"/>
    </location>
</feature>
<sequence length="231" mass="24937">MGCVGVGILALPRTAAFAGWLAALLGLIFAALVNLYNNIILWRTLFLTAQGEDRVARSYEHAVRSTFGVSGSIYSGIIVHVLLISVCVAMLILMGNTTEAMTRVLNRQAWIALWTLVGIPFSWIKEVKDVGFIAVFGVTSASAMVIVIIVASADRMVTDGISEGLAVVPSDALEFIAALASYFYVYSFTAASPTICYHMTKPENFPKTVVVATIFITLLYSSVMELGYVGY</sequence>
<reference evidence="7 8" key="1">
    <citation type="submission" date="2008-07" db="EMBL/GenBank/DDBJ databases">
        <authorList>
            <person name="El-Sayed N."/>
            <person name="Caler E."/>
            <person name="Inman J."/>
            <person name="Amedeo P."/>
            <person name="Hass B."/>
            <person name="Wortman J."/>
        </authorList>
    </citation>
    <scope>NUCLEOTIDE SEQUENCE [LARGE SCALE GENOMIC DNA]</scope>
    <source>
        <strain evidence="8">ATCC 50983 / TXsc</strain>
    </source>
</reference>
<dbReference type="Proteomes" id="UP000007800">
    <property type="component" value="Unassembled WGS sequence"/>
</dbReference>
<feature type="non-terminal residue" evidence="7">
    <location>
        <position position="231"/>
    </location>
</feature>
<evidence type="ECO:0000256" key="1">
    <source>
        <dbReference type="ARBA" id="ARBA00004141"/>
    </source>
</evidence>
<organism evidence="8">
    <name type="scientific">Perkinsus marinus (strain ATCC 50983 / TXsc)</name>
    <dbReference type="NCBI Taxonomy" id="423536"/>
    <lineage>
        <taxon>Eukaryota</taxon>
        <taxon>Sar</taxon>
        <taxon>Alveolata</taxon>
        <taxon>Perkinsozoa</taxon>
        <taxon>Perkinsea</taxon>
        <taxon>Perkinsida</taxon>
        <taxon>Perkinsidae</taxon>
        <taxon>Perkinsus</taxon>
    </lineage>
</organism>
<evidence type="ECO:0000313" key="8">
    <source>
        <dbReference type="Proteomes" id="UP000007800"/>
    </source>
</evidence>
<dbReference type="GeneID" id="9061674"/>
<evidence type="ECO:0000313" key="7">
    <source>
        <dbReference type="EMBL" id="EER14871.1"/>
    </source>
</evidence>
<keyword evidence="4 5" id="KW-0472">Membrane</keyword>
<dbReference type="RefSeq" id="XP_002783075.1">
    <property type="nucleotide sequence ID" value="XM_002783029.1"/>
</dbReference>
<evidence type="ECO:0000259" key="6">
    <source>
        <dbReference type="Pfam" id="PF01490"/>
    </source>
</evidence>
<proteinExistence type="predicted"/>
<feature type="transmembrane region" description="Helical" evidence="5">
    <location>
        <begin position="17"/>
        <end position="36"/>
    </location>
</feature>
<evidence type="ECO:0000256" key="2">
    <source>
        <dbReference type="ARBA" id="ARBA00022692"/>
    </source>
</evidence>
<dbReference type="EMBL" id="GG673831">
    <property type="protein sequence ID" value="EER14871.1"/>
    <property type="molecule type" value="Genomic_DNA"/>
</dbReference>
<evidence type="ECO:0000256" key="3">
    <source>
        <dbReference type="ARBA" id="ARBA00022989"/>
    </source>
</evidence>
<dbReference type="InParanoid" id="C5KKX2"/>
<dbReference type="InterPro" id="IPR013057">
    <property type="entry name" value="AA_transpt_TM"/>
</dbReference>
<keyword evidence="2 5" id="KW-0812">Transmembrane</keyword>
<feature type="transmembrane region" description="Helical" evidence="5">
    <location>
        <begin position="209"/>
        <end position="229"/>
    </location>
</feature>
<name>C5KKX2_PERM5</name>
<feature type="domain" description="Amino acid transporter transmembrane" evidence="6">
    <location>
        <begin position="3"/>
        <end position="231"/>
    </location>
</feature>
<feature type="transmembrane region" description="Helical" evidence="5">
    <location>
        <begin position="107"/>
        <end position="124"/>
    </location>
</feature>
<dbReference type="AlphaFoldDB" id="C5KKX2"/>
<dbReference type="GO" id="GO:0005774">
    <property type="term" value="C:vacuolar membrane"/>
    <property type="evidence" value="ECO:0007669"/>
    <property type="project" value="TreeGrafter"/>
</dbReference>
<feature type="transmembrane region" description="Helical" evidence="5">
    <location>
        <begin position="73"/>
        <end position="95"/>
    </location>
</feature>
<comment type="subcellular location">
    <subcellularLocation>
        <location evidence="1">Membrane</location>
        <topology evidence="1">Multi-pass membrane protein</topology>
    </subcellularLocation>
</comment>